<dbReference type="GO" id="GO:0030015">
    <property type="term" value="C:CCR4-NOT core complex"/>
    <property type="evidence" value="ECO:0007669"/>
    <property type="project" value="InterPro"/>
</dbReference>
<keyword evidence="3" id="KW-0805">Transcription regulation</keyword>
<evidence type="ECO:0000313" key="9">
    <source>
        <dbReference type="EMBL" id="ONL92593.1"/>
    </source>
</evidence>
<reference evidence="9" key="1">
    <citation type="submission" date="2015-12" db="EMBL/GenBank/DDBJ databases">
        <title>Update maize B73 reference genome by single molecule sequencing technologies.</title>
        <authorList>
            <consortium name="Maize Genome Sequencing Project"/>
            <person name="Ware D."/>
        </authorList>
    </citation>
    <scope>NUCLEOTIDE SEQUENCE [LARGE SCALE GENOMIC DNA]</scope>
    <source>
        <tissue evidence="9">Seedling</tissue>
    </source>
</reference>
<dbReference type="GO" id="GO:0000289">
    <property type="term" value="P:nuclear-transcribed mRNA poly(A) tail shortening"/>
    <property type="evidence" value="ECO:0007669"/>
    <property type="project" value="UniProtKB-ARBA"/>
</dbReference>
<dbReference type="PANTHER" id="PTHR13162:SF8">
    <property type="entry name" value="CCR4-NOT TRANSCRIPTION COMPLEX SUBUNIT 1"/>
    <property type="match status" value="1"/>
</dbReference>
<comment type="subcellular location">
    <subcellularLocation>
        <location evidence="1">Nucleus</location>
    </subcellularLocation>
</comment>
<dbReference type="EMBL" id="CM007647">
    <property type="protein sequence ID" value="ONL92593.1"/>
    <property type="molecule type" value="Genomic_DNA"/>
</dbReference>
<dbReference type="ExpressionAtlas" id="A0A1D6JJW1">
    <property type="expression patterns" value="baseline and differential"/>
</dbReference>
<dbReference type="Pfam" id="PF12842">
    <property type="entry name" value="DUF3819"/>
    <property type="match status" value="1"/>
</dbReference>
<evidence type="ECO:0000256" key="1">
    <source>
        <dbReference type="ARBA" id="ARBA00004123"/>
    </source>
</evidence>
<evidence type="ECO:0000256" key="5">
    <source>
        <dbReference type="ARBA" id="ARBA00023242"/>
    </source>
</evidence>
<dbReference type="InterPro" id="IPR032193">
    <property type="entry name" value="CNOT1_TTP_bind"/>
</dbReference>
<gene>
    <name evidence="9" type="ORF">ZEAMMB73_Zm00001d027278</name>
</gene>
<dbReference type="InterPro" id="IPR040398">
    <property type="entry name" value="Not1"/>
</dbReference>
<dbReference type="GO" id="GO:0005634">
    <property type="term" value="C:nucleus"/>
    <property type="evidence" value="ECO:0007669"/>
    <property type="project" value="UniProtKB-SubCell"/>
</dbReference>
<accession>A0A1D6JJW1</accession>
<evidence type="ECO:0000259" key="8">
    <source>
        <dbReference type="Pfam" id="PF16417"/>
    </source>
</evidence>
<dbReference type="Pfam" id="PF16417">
    <property type="entry name" value="CNOT1_TTP_bind"/>
    <property type="match status" value="1"/>
</dbReference>
<keyword evidence="4" id="KW-0804">Transcription</keyword>
<dbReference type="InterPro" id="IPR024557">
    <property type="entry name" value="CNOT1_dom_4"/>
</dbReference>
<dbReference type="FunFam" id="1.25.40.180:FF:000012">
    <property type="entry name" value="Ccr4-Not transcription complex subunit"/>
    <property type="match status" value="1"/>
</dbReference>
<keyword evidence="2" id="KW-0678">Repressor</keyword>
<sequence>MFSGQISVDSMIQMLGRFKESTNKREVSIFDCMISNLFEEYKFFPKYPDKQLKIAAVLFGSLIKHQLVAHLALGIALRGVLDSLRKSVDSKMFMFGTTALEQFMDRVIEWPQYCNHILQISHLRGTHFEMVSAIERALAKISSSQNEPNVGNLLSAEQHVSSSSSMEGTEVSESSWLMGTIPSQLGRPLSSPLQHRQQGLLGERSKISMSTLNKNIVSSQPPLVSSSADLTIPKTTATPSLLASPHQSTSVSTSLHTGFLRSRSTSGLPRQPSYTTGFGTALNIETLVAAAEQRDTPIETPPPEVQDKILFMINNISISNMEAKAKEFNEVIQEKYYPWFAQYMVMKRASIEPNFHDLYLKFFDKVNSKSLNKEILKATYENCKVLLRSDLIKSSSEERSLLKNLGSWLGKFTIGRNQALRAKEIDPKSLIVEAYEKGLMIAVIPFTSKILEPCQSSIAYRPPNPWTMGILSLLAEIYNLPNLKMNLKFDIEVLFKNLTVDIKDVKPTSLLKDRLREVEGNPDFSNKDVTASQTPVVAEVPSGTIPSLTHMEQQPEINITSRAMSLPNILNQYAAPVRLPTNSTVEDDKVALMMPEQVPSLTQVSPAQTQSTSPSPFSVNQLMAAIPREEIRFKINPKLGSLGPQLQYSKIMDLALDKANREIILPVIQRSVTIASRTTKELILKDYALESDNNTITRSAHLMVGTLAGSLAHVTCKEPLRVALYSNLRNLIQNLMSGSETIEQLIHTLINDNLDLGCAIIEAVATRQAVELIDVEIAQPFSQQRKQREAGGPAYHDTFAYAQGPFARVPEALRPKPGHLSASQQRVYEDFVHVWHPHSQNVGATGSGLSGGATVSSTLGVPRAYSPNSAPVSSINLSTIHMSGLTSITQPMELGSEEPVTGIAQFLSNPAQVGVSESSVLLGGTIGAASNDLPVSSTTSGNNCYGATSINICCGSPRIYFT</sequence>
<dbReference type="Pfam" id="PF16415">
    <property type="entry name" value="CNOT1_CAF1_bind"/>
    <property type="match status" value="1"/>
</dbReference>
<evidence type="ECO:0000259" key="6">
    <source>
        <dbReference type="Pfam" id="PF12842"/>
    </source>
</evidence>
<dbReference type="Gene3D" id="1.25.40.180">
    <property type="match status" value="1"/>
</dbReference>
<dbReference type="InterPro" id="IPR038535">
    <property type="entry name" value="CNOT1_TTP_bind_sf"/>
</dbReference>
<organism evidence="9">
    <name type="scientific">Zea mays</name>
    <name type="common">Maize</name>
    <dbReference type="NCBI Taxonomy" id="4577"/>
    <lineage>
        <taxon>Eukaryota</taxon>
        <taxon>Viridiplantae</taxon>
        <taxon>Streptophyta</taxon>
        <taxon>Embryophyta</taxon>
        <taxon>Tracheophyta</taxon>
        <taxon>Spermatophyta</taxon>
        <taxon>Magnoliopsida</taxon>
        <taxon>Liliopsida</taxon>
        <taxon>Poales</taxon>
        <taxon>Poaceae</taxon>
        <taxon>PACMAD clade</taxon>
        <taxon>Panicoideae</taxon>
        <taxon>Andropogonodae</taxon>
        <taxon>Andropogoneae</taxon>
        <taxon>Tripsacinae</taxon>
        <taxon>Zea</taxon>
    </lineage>
</organism>
<feature type="domain" description="CCR4-NOT transcription complex subunit 1 TTP binding" evidence="8">
    <location>
        <begin position="1"/>
        <end position="144"/>
    </location>
</feature>
<evidence type="ECO:0000256" key="3">
    <source>
        <dbReference type="ARBA" id="ARBA00023015"/>
    </source>
</evidence>
<evidence type="ECO:0000256" key="2">
    <source>
        <dbReference type="ARBA" id="ARBA00022491"/>
    </source>
</evidence>
<dbReference type="GO" id="GO:0017148">
    <property type="term" value="P:negative regulation of translation"/>
    <property type="evidence" value="ECO:0007669"/>
    <property type="project" value="InterPro"/>
</dbReference>
<feature type="domain" description="CCR4-NOT transcription complex subunit 1 CAF1-binding" evidence="7">
    <location>
        <begin position="298"/>
        <end position="517"/>
    </location>
</feature>
<keyword evidence="5" id="KW-0539">Nucleus</keyword>
<evidence type="ECO:0000259" key="7">
    <source>
        <dbReference type="Pfam" id="PF16415"/>
    </source>
</evidence>
<dbReference type="InterPro" id="IPR032191">
    <property type="entry name" value="CNOT1_CAF1_bind"/>
</dbReference>
<dbReference type="AlphaFoldDB" id="A0A1D6JJW1"/>
<dbReference type="Gene3D" id="1.25.40.840">
    <property type="entry name" value="CCR4-NOT transcription complex subunit 1 TTP binding domain"/>
    <property type="match status" value="1"/>
</dbReference>
<proteinExistence type="predicted"/>
<feature type="domain" description="CCR4-NOT transcription complex subunit 1" evidence="6">
    <location>
        <begin position="648"/>
        <end position="788"/>
    </location>
</feature>
<evidence type="ECO:0000256" key="4">
    <source>
        <dbReference type="ARBA" id="ARBA00023163"/>
    </source>
</evidence>
<name>A0A1D6JJW1_MAIZE</name>
<protein>
    <submittedName>
        <fullName evidence="9">Transcription regulator</fullName>
    </submittedName>
</protein>
<dbReference type="PANTHER" id="PTHR13162">
    <property type="entry name" value="CCR4-NOT TRANSCRIPTION COMPLEX"/>
    <property type="match status" value="1"/>
</dbReference>
<dbReference type="FunFam" id="1.25.40.840:FF:000003">
    <property type="entry name" value="Transcription regulator"/>
    <property type="match status" value="1"/>
</dbReference>